<evidence type="ECO:0000313" key="3">
    <source>
        <dbReference type="Proteomes" id="UP000593567"/>
    </source>
</evidence>
<protein>
    <submittedName>
        <fullName evidence="2">Uncharacterized protein</fullName>
    </submittedName>
</protein>
<dbReference type="AlphaFoldDB" id="A0A7J7JR82"/>
<organism evidence="2 3">
    <name type="scientific">Bugula neritina</name>
    <name type="common">Brown bryozoan</name>
    <name type="synonym">Sertularia neritina</name>
    <dbReference type="NCBI Taxonomy" id="10212"/>
    <lineage>
        <taxon>Eukaryota</taxon>
        <taxon>Metazoa</taxon>
        <taxon>Spiralia</taxon>
        <taxon>Lophotrochozoa</taxon>
        <taxon>Bryozoa</taxon>
        <taxon>Gymnolaemata</taxon>
        <taxon>Cheilostomatida</taxon>
        <taxon>Flustrina</taxon>
        <taxon>Buguloidea</taxon>
        <taxon>Bugulidae</taxon>
        <taxon>Bugula</taxon>
    </lineage>
</organism>
<evidence type="ECO:0000313" key="2">
    <source>
        <dbReference type="EMBL" id="KAF6028507.1"/>
    </source>
</evidence>
<gene>
    <name evidence="2" type="ORF">EB796_013203</name>
</gene>
<feature type="transmembrane region" description="Helical" evidence="1">
    <location>
        <begin position="158"/>
        <end position="176"/>
    </location>
</feature>
<keyword evidence="3" id="KW-1185">Reference proteome</keyword>
<comment type="caution">
    <text evidence="2">The sequence shown here is derived from an EMBL/GenBank/DDBJ whole genome shotgun (WGS) entry which is preliminary data.</text>
</comment>
<dbReference type="PANTHER" id="PTHR13568:SF9">
    <property type="entry name" value="TRANSMEMBRANE PROTEIN 203"/>
    <property type="match status" value="1"/>
</dbReference>
<keyword evidence="1" id="KW-0812">Transmembrane</keyword>
<dbReference type="PANTHER" id="PTHR13568">
    <property type="entry name" value="FAM11A, B PROTEIN"/>
    <property type="match status" value="1"/>
</dbReference>
<feature type="transmembrane region" description="Helical" evidence="1">
    <location>
        <begin position="123"/>
        <end position="146"/>
    </location>
</feature>
<keyword evidence="1" id="KW-0472">Membrane</keyword>
<dbReference type="Proteomes" id="UP000593567">
    <property type="component" value="Unassembled WGS sequence"/>
</dbReference>
<reference evidence="2" key="1">
    <citation type="submission" date="2020-06" db="EMBL/GenBank/DDBJ databases">
        <title>Draft genome of Bugula neritina, a colonial animal packing powerful symbionts and potential medicines.</title>
        <authorList>
            <person name="Rayko M."/>
        </authorList>
    </citation>
    <scope>NUCLEOTIDE SEQUENCE [LARGE SCALE GENOMIC DNA]</scope>
    <source>
        <strain evidence="2">Kwan_BN1</strain>
    </source>
</reference>
<name>A0A7J7JR82_BUGNE</name>
<keyword evidence="1" id="KW-1133">Transmembrane helix</keyword>
<accession>A0A7J7JR82</accession>
<proteinExistence type="predicted"/>
<feature type="transmembrane region" description="Helical" evidence="1">
    <location>
        <begin position="62"/>
        <end position="79"/>
    </location>
</feature>
<evidence type="ECO:0000256" key="1">
    <source>
        <dbReference type="SAM" id="Phobius"/>
    </source>
</evidence>
<dbReference type="EMBL" id="VXIV02001945">
    <property type="protein sequence ID" value="KAF6028507.1"/>
    <property type="molecule type" value="Genomic_DNA"/>
</dbReference>
<dbReference type="InterPro" id="IPR019396">
    <property type="entry name" value="TM_Fragile-X-F-assoc"/>
</dbReference>
<sequence>MRTSILFYLGRFVQKLIYNAEPDVIIKRTKVVKQTIAFSKGTMILFSVTEICHILGVSQLEYFLLVSSYIPFTILLCLYHEGLVLLTAAKVFIPLFVYIALHWYLATIVLVRRLRLGMLRPAVIIPRYVGSLFSIMMMLTTQILLVQRLDSHNTDVMLYLEIFVPLLLWLVLVALFQCAGCTRQHGNFQPVSFNS</sequence>
<feature type="transmembrane region" description="Helical" evidence="1">
    <location>
        <begin position="91"/>
        <end position="111"/>
    </location>
</feature>